<proteinExistence type="predicted"/>
<sequence length="139" mass="15528">MGEIERYTEQRLERFKQALIRGLQVIGERCVNKARMDGNYTDQTGNLRSSIGYVISVDGNVSFMSNFIPVKGGDYGIRKGKKFARKLAKEFPQGICLIVVAGMEYAAHVSAKGYDVLDGSELLADRLTDRLLRKLGLNH</sequence>
<organism evidence="1">
    <name type="scientific">gut metagenome</name>
    <dbReference type="NCBI Taxonomy" id="749906"/>
    <lineage>
        <taxon>unclassified sequences</taxon>
        <taxon>metagenomes</taxon>
        <taxon>organismal metagenomes</taxon>
    </lineage>
</organism>
<evidence type="ECO:0000313" key="1">
    <source>
        <dbReference type="EMBL" id="EJW95954.1"/>
    </source>
</evidence>
<accession>J9G915</accession>
<reference evidence="1" key="1">
    <citation type="journal article" date="2012" name="PLoS ONE">
        <title>Gene sets for utilization of primary and secondary nutrition supplies in the distal gut of endangered iberian lynx.</title>
        <authorList>
            <person name="Alcaide M."/>
            <person name="Messina E."/>
            <person name="Richter M."/>
            <person name="Bargiela R."/>
            <person name="Peplies J."/>
            <person name="Huws S.A."/>
            <person name="Newbold C.J."/>
            <person name="Golyshin P.N."/>
            <person name="Simon M.A."/>
            <person name="Lopez G."/>
            <person name="Yakimov M.M."/>
            <person name="Ferrer M."/>
        </authorList>
    </citation>
    <scope>NUCLEOTIDE SEQUENCE</scope>
</reference>
<name>J9G915_9ZZZZ</name>
<comment type="caution">
    <text evidence="1">The sequence shown here is derived from an EMBL/GenBank/DDBJ whole genome shotgun (WGS) entry which is preliminary data.</text>
</comment>
<protein>
    <submittedName>
        <fullName evidence="1">Uncharacterized protein</fullName>
    </submittedName>
</protein>
<dbReference type="EMBL" id="AMCI01005529">
    <property type="protein sequence ID" value="EJW95954.1"/>
    <property type="molecule type" value="Genomic_DNA"/>
</dbReference>
<gene>
    <name evidence="1" type="ORF">EVA_15940</name>
</gene>
<dbReference type="AlphaFoldDB" id="J9G915"/>